<gene>
    <name evidence="1" type="ORF">L6452_37954</name>
</gene>
<proteinExistence type="predicted"/>
<dbReference type="Proteomes" id="UP001055879">
    <property type="component" value="Linkage Group LG14"/>
</dbReference>
<sequence length="645" mass="72015">MILCGRFWSCGLYGKCRRLLNAKKVFDEMLLWELRSKAQEDPSYKEIPVGVILDLGSWVGRTVHSCITMAVSDFYAVNSHYKTRIVLHDRDAHGEPMHALSAALDLLEKTKVQAIIGSDSTSEAKFLAVLGDEARIPIISLSPTPSSNNHPYFLQIAQDETIQFKGMMGEGYKWIITSKTMDFLNFMDGEVIESMQGAVGFKSYIPQSRDLHKFTSRWRKEYDGRNLLMNFKDINAYAIWAHDAVSALAMAVEKQVLKSNMTNLETTGSIHKFALLNQMLRISFQGKGEQRVGFWTTDAAFTKKIGKLNSFFDHGLEPIVWPGGRLFQVTYDTQTNSTIISGFCGDVFQAAFSTLSGDVAYPFIPLTNNDREGAINYNDLIDRVHAGEFDVGIGDITITANRSRYVDFTLPFTDIGLGILSRNADASMWIFMKPLSSDLWVVSGCFFILLGFVIWVFEHRTNEEFQGEKLQSNLSRFVVSVWMFVVLVLTSSYIATLSSLLTVEQIQLASRGNSIGYYPSSSPIYGFMVRNTDFDVTRMKPYSTAEEYADALSRGSKKGGVDAIVDEIPYIKEFLTQYPSGYSMVVSEAVTSGFGFAFPRGSLLAPEISSQIAKLREDGTLRILEDKCVGTENVSSMDNAAGLKD</sequence>
<evidence type="ECO:0000313" key="1">
    <source>
        <dbReference type="EMBL" id="KAI3678653.1"/>
    </source>
</evidence>
<accession>A0ACB8Y4W8</accession>
<evidence type="ECO:0000313" key="2">
    <source>
        <dbReference type="Proteomes" id="UP001055879"/>
    </source>
</evidence>
<comment type="caution">
    <text evidence="1">The sequence shown here is derived from an EMBL/GenBank/DDBJ whole genome shotgun (WGS) entry which is preliminary data.</text>
</comment>
<protein>
    <submittedName>
        <fullName evidence="1">Uncharacterized protein</fullName>
    </submittedName>
</protein>
<dbReference type="EMBL" id="CM042060">
    <property type="protein sequence ID" value="KAI3678653.1"/>
    <property type="molecule type" value="Genomic_DNA"/>
</dbReference>
<keyword evidence="2" id="KW-1185">Reference proteome</keyword>
<reference evidence="1 2" key="2">
    <citation type="journal article" date="2022" name="Mol. Ecol. Resour.">
        <title>The genomes of chicory, endive, great burdock and yacon provide insights into Asteraceae paleo-polyploidization history and plant inulin production.</title>
        <authorList>
            <person name="Fan W."/>
            <person name="Wang S."/>
            <person name="Wang H."/>
            <person name="Wang A."/>
            <person name="Jiang F."/>
            <person name="Liu H."/>
            <person name="Zhao H."/>
            <person name="Xu D."/>
            <person name="Zhang Y."/>
        </authorList>
    </citation>
    <scope>NUCLEOTIDE SEQUENCE [LARGE SCALE GENOMIC DNA]</scope>
    <source>
        <strain evidence="2">cv. Niubang</strain>
    </source>
</reference>
<organism evidence="1 2">
    <name type="scientific">Arctium lappa</name>
    <name type="common">Greater burdock</name>
    <name type="synonym">Lappa major</name>
    <dbReference type="NCBI Taxonomy" id="4217"/>
    <lineage>
        <taxon>Eukaryota</taxon>
        <taxon>Viridiplantae</taxon>
        <taxon>Streptophyta</taxon>
        <taxon>Embryophyta</taxon>
        <taxon>Tracheophyta</taxon>
        <taxon>Spermatophyta</taxon>
        <taxon>Magnoliopsida</taxon>
        <taxon>eudicotyledons</taxon>
        <taxon>Gunneridae</taxon>
        <taxon>Pentapetalae</taxon>
        <taxon>asterids</taxon>
        <taxon>campanulids</taxon>
        <taxon>Asterales</taxon>
        <taxon>Asteraceae</taxon>
        <taxon>Carduoideae</taxon>
        <taxon>Cardueae</taxon>
        <taxon>Arctiinae</taxon>
        <taxon>Arctium</taxon>
    </lineage>
</organism>
<name>A0ACB8Y4W8_ARCLA</name>
<reference evidence="2" key="1">
    <citation type="journal article" date="2022" name="Mol. Ecol. Resour.">
        <title>The genomes of chicory, endive, great burdock and yacon provide insights into Asteraceae palaeo-polyploidization history and plant inulin production.</title>
        <authorList>
            <person name="Fan W."/>
            <person name="Wang S."/>
            <person name="Wang H."/>
            <person name="Wang A."/>
            <person name="Jiang F."/>
            <person name="Liu H."/>
            <person name="Zhao H."/>
            <person name="Xu D."/>
            <person name="Zhang Y."/>
        </authorList>
    </citation>
    <scope>NUCLEOTIDE SEQUENCE [LARGE SCALE GENOMIC DNA]</scope>
    <source>
        <strain evidence="2">cv. Niubang</strain>
    </source>
</reference>